<evidence type="ECO:0000256" key="10">
    <source>
        <dbReference type="PIRSR" id="PIRSR006113-2"/>
    </source>
</evidence>
<accession>A0A0G3EHS9</accession>
<dbReference type="PIRSF" id="PIRSF006113">
    <property type="entry name" value="PTP_synth"/>
    <property type="match status" value="1"/>
</dbReference>
<dbReference type="GO" id="GO:0008616">
    <property type="term" value="P:tRNA queuosine(34) biosynthetic process"/>
    <property type="evidence" value="ECO:0007669"/>
    <property type="project" value="UniProtKB-KW"/>
</dbReference>
<feature type="binding site" evidence="10">
    <location>
        <position position="33"/>
    </location>
    <ligand>
        <name>Zn(2+)</name>
        <dbReference type="ChEBI" id="CHEBI:29105"/>
    </ligand>
</feature>
<dbReference type="GO" id="GO:0070497">
    <property type="term" value="F:6-carboxytetrahydropterin synthase activity"/>
    <property type="evidence" value="ECO:0007669"/>
    <property type="project" value="UniProtKB-EC"/>
</dbReference>
<keyword evidence="8" id="KW-0671">Queuosine biosynthesis</keyword>
<evidence type="ECO:0000313" key="11">
    <source>
        <dbReference type="EMBL" id="AKJ64355.1"/>
    </source>
</evidence>
<keyword evidence="12" id="KW-1185">Reference proteome</keyword>
<reference evidence="12" key="1">
    <citation type="submission" date="2015-02" db="EMBL/GenBank/DDBJ databases">
        <title>Description and complete genome sequence of the first cultured representative of the subdivision 5 of the Verrucomicrobia phylum.</title>
        <authorList>
            <person name="Spring S."/>
            <person name="Bunk B."/>
            <person name="Sproer C."/>
            <person name="Klenk H.-P."/>
        </authorList>
    </citation>
    <scope>NUCLEOTIDE SEQUENCE [LARGE SCALE GENOMIC DNA]</scope>
    <source>
        <strain evidence="12">L21-Fru-AB</strain>
    </source>
</reference>
<dbReference type="Pfam" id="PF01242">
    <property type="entry name" value="PTPS"/>
    <property type="match status" value="1"/>
</dbReference>
<protein>
    <recommendedName>
        <fullName evidence="3 8">6-carboxy-5,6,7,8-tetrahydropterin synthase</fullName>
        <ecNumber evidence="8">4.-.-.-</ecNumber>
    </recommendedName>
</protein>
<name>A0A0G3EHS9_9BACT</name>
<feature type="active site" description="Charge relay system" evidence="9">
    <location>
        <position position="71"/>
    </location>
</feature>
<evidence type="ECO:0000313" key="12">
    <source>
        <dbReference type="Proteomes" id="UP000035268"/>
    </source>
</evidence>
<dbReference type="KEGG" id="vbl:L21SP4_01103"/>
<evidence type="ECO:0000256" key="1">
    <source>
        <dbReference type="ARBA" id="ARBA00005061"/>
    </source>
</evidence>
<dbReference type="EMBL" id="CP010904">
    <property type="protein sequence ID" value="AKJ64355.1"/>
    <property type="molecule type" value="Genomic_DNA"/>
</dbReference>
<evidence type="ECO:0000256" key="2">
    <source>
        <dbReference type="ARBA" id="ARBA00008900"/>
    </source>
</evidence>
<dbReference type="InterPro" id="IPR038418">
    <property type="entry name" value="6-PTP_synth/QueD_sf"/>
</dbReference>
<dbReference type="SUPFAM" id="SSF55620">
    <property type="entry name" value="Tetrahydrobiopterin biosynthesis enzymes-like"/>
    <property type="match status" value="1"/>
</dbReference>
<keyword evidence="4 8" id="KW-0479">Metal-binding</keyword>
<dbReference type="STRING" id="1307763.L21SP4_01103"/>
<dbReference type="InterPro" id="IPR007115">
    <property type="entry name" value="6-PTP_synth/QueD"/>
</dbReference>
<dbReference type="RefSeq" id="WP_052881696.1">
    <property type="nucleotide sequence ID" value="NZ_CP010904.1"/>
</dbReference>
<dbReference type="UniPathway" id="UPA00391"/>
<dbReference type="PANTHER" id="PTHR12589:SF7">
    <property type="entry name" value="6-PYRUVOYL TETRAHYDROBIOPTERIN SYNTHASE"/>
    <property type="match status" value="1"/>
</dbReference>
<dbReference type="Proteomes" id="UP000035268">
    <property type="component" value="Chromosome"/>
</dbReference>
<gene>
    <name evidence="11" type="primary">queD</name>
    <name evidence="11" type="ORF">L21SP4_01103</name>
</gene>
<feature type="active site" description="Proton acceptor" evidence="9">
    <location>
        <position position="27"/>
    </location>
</feature>
<organism evidence="11 12">
    <name type="scientific">Kiritimatiella glycovorans</name>
    <dbReference type="NCBI Taxonomy" id="1307763"/>
    <lineage>
        <taxon>Bacteria</taxon>
        <taxon>Pseudomonadati</taxon>
        <taxon>Kiritimatiellota</taxon>
        <taxon>Kiritimatiellia</taxon>
        <taxon>Kiritimatiellales</taxon>
        <taxon>Kiritimatiellaceae</taxon>
        <taxon>Kiritimatiella</taxon>
    </lineage>
</organism>
<dbReference type="NCBIfam" id="TIGR03367">
    <property type="entry name" value="queuosine_QueD"/>
    <property type="match status" value="1"/>
</dbReference>
<evidence type="ECO:0000256" key="4">
    <source>
        <dbReference type="ARBA" id="ARBA00022723"/>
    </source>
</evidence>
<dbReference type="OrthoDB" id="9804698at2"/>
<comment type="pathway">
    <text evidence="1 8">Purine metabolism; 7-cyano-7-deazaguanine biosynthesis.</text>
</comment>
<evidence type="ECO:0000256" key="7">
    <source>
        <dbReference type="ARBA" id="ARBA00048807"/>
    </source>
</evidence>
<keyword evidence="5 8" id="KW-0862">Zinc</keyword>
<dbReference type="PANTHER" id="PTHR12589">
    <property type="entry name" value="PYRUVOYL TETRAHYDROBIOPTERIN SYNTHASE"/>
    <property type="match status" value="1"/>
</dbReference>
<proteinExistence type="inferred from homology"/>
<evidence type="ECO:0000256" key="5">
    <source>
        <dbReference type="ARBA" id="ARBA00022833"/>
    </source>
</evidence>
<keyword evidence="6 8" id="KW-0456">Lyase</keyword>
<evidence type="ECO:0000256" key="9">
    <source>
        <dbReference type="PIRSR" id="PIRSR006113-1"/>
    </source>
</evidence>
<dbReference type="EC" id="4.-.-.-" evidence="8"/>
<dbReference type="GO" id="GO:0046872">
    <property type="term" value="F:metal ion binding"/>
    <property type="evidence" value="ECO:0007669"/>
    <property type="project" value="UniProtKB-KW"/>
</dbReference>
<feature type="active site" description="Charge relay system" evidence="9">
    <location>
        <position position="110"/>
    </location>
</feature>
<dbReference type="Gene3D" id="3.30.479.10">
    <property type="entry name" value="6-pyruvoyl tetrahydropterin synthase/QueD"/>
    <property type="match status" value="1"/>
</dbReference>
<feature type="binding site" evidence="10">
    <location>
        <position position="16"/>
    </location>
    <ligand>
        <name>Zn(2+)</name>
        <dbReference type="ChEBI" id="CHEBI:29105"/>
    </ligand>
</feature>
<comment type="similarity">
    <text evidence="2 8">Belongs to the PTPS family. QueD subfamily.</text>
</comment>
<evidence type="ECO:0000256" key="6">
    <source>
        <dbReference type="ARBA" id="ARBA00023239"/>
    </source>
</evidence>
<sequence length="124" mass="13662">MPTTELYCTFRFSAAHRLPSSGEEHKCRATHGHTFELVVTVAGEPDAEKGWVLDFADLRAAVDPVVAELDHKTLNDIPGLENPTSEHLCRWFWGRLIDALPGLAEIEVKESPECGCRYRGGGTG</sequence>
<reference evidence="11 12" key="2">
    <citation type="journal article" date="2016" name="ISME J.">
        <title>Characterization of the first cultured representative of Verrucomicrobia subdivision 5 indicates the proposal of a novel phylum.</title>
        <authorList>
            <person name="Spring S."/>
            <person name="Bunk B."/>
            <person name="Sproer C."/>
            <person name="Schumann P."/>
            <person name="Rohde M."/>
            <person name="Tindall B.J."/>
            <person name="Klenk H.P."/>
        </authorList>
    </citation>
    <scope>NUCLEOTIDE SEQUENCE [LARGE SCALE GENOMIC DNA]</scope>
    <source>
        <strain evidence="11 12">L21-Fru-AB</strain>
    </source>
</reference>
<feature type="binding site" evidence="10">
    <location>
        <position position="31"/>
    </location>
    <ligand>
        <name>Zn(2+)</name>
        <dbReference type="ChEBI" id="CHEBI:29105"/>
    </ligand>
</feature>
<evidence type="ECO:0000256" key="3">
    <source>
        <dbReference type="ARBA" id="ARBA00018141"/>
    </source>
</evidence>
<evidence type="ECO:0000256" key="8">
    <source>
        <dbReference type="PIRNR" id="PIRNR006113"/>
    </source>
</evidence>
<comment type="catalytic activity">
    <reaction evidence="7 8">
        <text>7,8-dihydroneopterin 3'-triphosphate + H2O = 6-carboxy-5,6,7,8-tetrahydropterin + triphosphate + acetaldehyde + 2 H(+)</text>
        <dbReference type="Rhea" id="RHEA:27966"/>
        <dbReference type="ChEBI" id="CHEBI:15343"/>
        <dbReference type="ChEBI" id="CHEBI:15377"/>
        <dbReference type="ChEBI" id="CHEBI:15378"/>
        <dbReference type="ChEBI" id="CHEBI:18036"/>
        <dbReference type="ChEBI" id="CHEBI:58462"/>
        <dbReference type="ChEBI" id="CHEBI:61032"/>
        <dbReference type="EC" id="4.1.2.50"/>
    </reaction>
</comment>
<dbReference type="AlphaFoldDB" id="A0A0G3EHS9"/>
<comment type="cofactor">
    <cofactor evidence="8 10">
        <name>Zn(2+)</name>
        <dbReference type="ChEBI" id="CHEBI:29105"/>
    </cofactor>
    <text evidence="8 10">Binds 1 zinc ion per subunit.</text>
</comment>